<reference evidence="2 3" key="1">
    <citation type="submission" date="2014-03" db="EMBL/GenBank/DDBJ databases">
        <title>Draft genome of the hookworm Oesophagostomum dentatum.</title>
        <authorList>
            <person name="Mitreva M."/>
        </authorList>
    </citation>
    <scope>NUCLEOTIDE SEQUENCE [LARGE SCALE GENOMIC DNA]</scope>
    <source>
        <strain evidence="2 3">OD-Hann</strain>
    </source>
</reference>
<dbReference type="InterPro" id="IPR024130">
    <property type="entry name" value="DAP1/DAPL1"/>
</dbReference>
<feature type="compositionally biased region" description="Basic and acidic residues" evidence="1">
    <location>
        <begin position="51"/>
        <end position="64"/>
    </location>
</feature>
<feature type="compositionally biased region" description="Polar residues" evidence="1">
    <location>
        <begin position="133"/>
        <end position="144"/>
    </location>
</feature>
<keyword evidence="3" id="KW-1185">Reference proteome</keyword>
<dbReference type="OrthoDB" id="5973225at2759"/>
<sequence length="144" mass="15846">MPVCTVVAAITKTSPYGLLDFMGASCATCNVAELITVTKRARGVMSAVEEPETKAGHLPAERVGGRRVVNKKDRRQSENEQPSTEKDEESREIVERDATLPAQMEKSYPTSGVRQMHDKPQPTCQPHYANPPSHVSGNIFQPKK</sequence>
<dbReference type="AlphaFoldDB" id="A0A0B1TRI9"/>
<evidence type="ECO:0000313" key="3">
    <source>
        <dbReference type="Proteomes" id="UP000053660"/>
    </source>
</evidence>
<dbReference type="EMBL" id="KN549284">
    <property type="protein sequence ID" value="KHJ98696.1"/>
    <property type="molecule type" value="Genomic_DNA"/>
</dbReference>
<name>A0A0B1TRI9_OESDE</name>
<proteinExistence type="predicted"/>
<evidence type="ECO:0000256" key="1">
    <source>
        <dbReference type="SAM" id="MobiDB-lite"/>
    </source>
</evidence>
<accession>A0A0B1TRI9</accession>
<organism evidence="2 3">
    <name type="scientific">Oesophagostomum dentatum</name>
    <name type="common">Nodular worm</name>
    <dbReference type="NCBI Taxonomy" id="61180"/>
    <lineage>
        <taxon>Eukaryota</taxon>
        <taxon>Metazoa</taxon>
        <taxon>Ecdysozoa</taxon>
        <taxon>Nematoda</taxon>
        <taxon>Chromadorea</taxon>
        <taxon>Rhabditida</taxon>
        <taxon>Rhabditina</taxon>
        <taxon>Rhabditomorpha</taxon>
        <taxon>Strongyloidea</taxon>
        <taxon>Strongylidae</taxon>
        <taxon>Oesophagostomum</taxon>
    </lineage>
</organism>
<feature type="region of interest" description="Disordered" evidence="1">
    <location>
        <begin position="46"/>
        <end position="144"/>
    </location>
</feature>
<protein>
    <submittedName>
        <fullName evidence="2">Uncharacterized protein</fullName>
    </submittedName>
</protein>
<gene>
    <name evidence="2" type="ORF">OESDEN_01316</name>
</gene>
<feature type="compositionally biased region" description="Basic and acidic residues" evidence="1">
    <location>
        <begin position="75"/>
        <end position="98"/>
    </location>
</feature>
<dbReference type="Proteomes" id="UP000053660">
    <property type="component" value="Unassembled WGS sequence"/>
</dbReference>
<evidence type="ECO:0000313" key="2">
    <source>
        <dbReference type="EMBL" id="KHJ98696.1"/>
    </source>
</evidence>
<dbReference type="Pfam" id="PF15228">
    <property type="entry name" value="DAP"/>
    <property type="match status" value="1"/>
</dbReference>